<accession>A0A256GGS2</accession>
<organism evidence="2 3">
    <name type="scientific">Brucella pseudogrignonensis</name>
    <dbReference type="NCBI Taxonomy" id="419475"/>
    <lineage>
        <taxon>Bacteria</taxon>
        <taxon>Pseudomonadati</taxon>
        <taxon>Pseudomonadota</taxon>
        <taxon>Alphaproteobacteria</taxon>
        <taxon>Hyphomicrobiales</taxon>
        <taxon>Brucellaceae</taxon>
        <taxon>Brucella/Ochrobactrum group</taxon>
        <taxon>Brucella</taxon>
    </lineage>
</organism>
<protein>
    <recommendedName>
        <fullName evidence="5">Flagellar assembly protein FliH</fullName>
    </recommendedName>
</protein>
<evidence type="ECO:0000313" key="3">
    <source>
        <dbReference type="Proteomes" id="UP000216188"/>
    </source>
</evidence>
<dbReference type="Proteomes" id="UP000526233">
    <property type="component" value="Unassembled WGS sequence"/>
</dbReference>
<reference evidence="1 4" key="2">
    <citation type="submission" date="2018-11" db="EMBL/GenBank/DDBJ databases">
        <title>Genome sequencing and analysis.</title>
        <authorList>
            <person name="Huang Y.-T."/>
        </authorList>
    </citation>
    <scope>NUCLEOTIDE SEQUENCE [LARGE SCALE GENOMIC DNA]</scope>
    <source>
        <strain evidence="1 4">SHIN</strain>
    </source>
</reference>
<sequence length="231" mass="24997">MSTLALSRYLPDFSTHRIADEAVEIIAAPAQPQPLSELLPHTDPQMAEVSEKPPFAEQAEVASIIAIEEEKRAAFEAGREDGHKEAEALYEAEKARLLREHEADIEALRASFSREQANLLAGALTEAVSGLEQSMSAQIAEVLAPLLAAKIEQDAIAGFAQRISKLALEGEAPEIFGPAHLLEPLKDHADLLPPGCRFTENASSELSFSFGDRALETRVAPVLEELRAAAR</sequence>
<dbReference type="EMBL" id="NNRM01000020">
    <property type="protein sequence ID" value="OYR26198.1"/>
    <property type="molecule type" value="Genomic_DNA"/>
</dbReference>
<name>A0A256GGS2_9HYPH</name>
<dbReference type="AlphaFoldDB" id="A0A256GGS2"/>
<dbReference type="Proteomes" id="UP000216188">
    <property type="component" value="Unassembled WGS sequence"/>
</dbReference>
<evidence type="ECO:0000313" key="4">
    <source>
        <dbReference type="Proteomes" id="UP000526233"/>
    </source>
</evidence>
<evidence type="ECO:0000313" key="1">
    <source>
        <dbReference type="EMBL" id="NNV19056.1"/>
    </source>
</evidence>
<dbReference type="STRING" id="419475.A8A54_11820"/>
<proteinExistence type="predicted"/>
<gene>
    <name evidence="2" type="ORF">CEV34_2388</name>
    <name evidence="1" type="ORF">EHE22_01235</name>
</gene>
<evidence type="ECO:0000313" key="2">
    <source>
        <dbReference type="EMBL" id="OYR26198.1"/>
    </source>
</evidence>
<dbReference type="EMBL" id="PKQI01000001">
    <property type="protein sequence ID" value="NNV19056.1"/>
    <property type="molecule type" value="Genomic_DNA"/>
</dbReference>
<dbReference type="RefSeq" id="WP_007877044.1">
    <property type="nucleotide sequence ID" value="NZ_CAXURC020000002.1"/>
</dbReference>
<keyword evidence="3" id="KW-1185">Reference proteome</keyword>
<evidence type="ECO:0008006" key="5">
    <source>
        <dbReference type="Google" id="ProtNLM"/>
    </source>
</evidence>
<reference evidence="2 3" key="1">
    <citation type="submission" date="2017-07" db="EMBL/GenBank/DDBJ databases">
        <title>Phylogenetic study on the rhizospheric bacterium Ochrobactrum sp. A44.</title>
        <authorList>
            <person name="Krzyzanowska D.M."/>
            <person name="Ossowicki A."/>
            <person name="Rajewska M."/>
            <person name="Maciag T."/>
            <person name="Kaczynski Z."/>
            <person name="Czerwicka M."/>
            <person name="Jafra S."/>
        </authorList>
    </citation>
    <scope>NUCLEOTIDE SEQUENCE [LARGE SCALE GENOMIC DNA]</scope>
    <source>
        <strain evidence="2 3">CCUG 30717</strain>
    </source>
</reference>
<comment type="caution">
    <text evidence="2">The sequence shown here is derived from an EMBL/GenBank/DDBJ whole genome shotgun (WGS) entry which is preliminary data.</text>
</comment>